<feature type="chain" id="PRO_5045392187" description="Secreted protein" evidence="1">
    <location>
        <begin position="29"/>
        <end position="351"/>
    </location>
</feature>
<accession>A0ABP6MCX9</accession>
<keyword evidence="3" id="KW-1185">Reference proteome</keyword>
<sequence length="351" mass="36778">MPPAVKGRCATVTVVVLAVAAWSLPAFGIGTGGAGKRDVAATGGSSGGQIHAQTRIRTAVSGSVASSKTGTLTPVTAGSRPSPACWYEPAFSPKEIQSVVKAWRTFGATAPLVGGIGHVISEALDHRYKDGHPYKNYNLSKQGEGMFWASVVNPNREDDPEATSCDRQPFWVDKGQTPAEPMAASPEILAQYAYDELPVPGTEIKMAPSGRSTVNLPTWVWLDKGRFKKVSVSASLPGTGLSATTTAEPESLRIEPGTADADVFPASGSCALAERGGGIGEPYARGKANRVPPCGVTYRRSPGANATYPLRATLTWKIHWTSTTGEGGTLPSGSFGATQRVPVQEIQSVNR</sequence>
<dbReference type="EMBL" id="BAAAUG010000019">
    <property type="protein sequence ID" value="GAA3087432.1"/>
    <property type="molecule type" value="Genomic_DNA"/>
</dbReference>
<evidence type="ECO:0000313" key="2">
    <source>
        <dbReference type="EMBL" id="GAA3087432.1"/>
    </source>
</evidence>
<gene>
    <name evidence="2" type="ORF">GCM10010449_08680</name>
</gene>
<dbReference type="Proteomes" id="UP001501637">
    <property type="component" value="Unassembled WGS sequence"/>
</dbReference>
<reference evidence="3" key="1">
    <citation type="journal article" date="2019" name="Int. J. Syst. Evol. Microbiol.">
        <title>The Global Catalogue of Microorganisms (GCM) 10K type strain sequencing project: providing services to taxonomists for standard genome sequencing and annotation.</title>
        <authorList>
            <consortium name="The Broad Institute Genomics Platform"/>
            <consortium name="The Broad Institute Genome Sequencing Center for Infectious Disease"/>
            <person name="Wu L."/>
            <person name="Ma J."/>
        </authorList>
    </citation>
    <scope>NUCLEOTIDE SEQUENCE [LARGE SCALE GENOMIC DNA]</scope>
    <source>
        <strain evidence="3">JCM 9092</strain>
    </source>
</reference>
<keyword evidence="1" id="KW-0732">Signal</keyword>
<evidence type="ECO:0000313" key="3">
    <source>
        <dbReference type="Proteomes" id="UP001501637"/>
    </source>
</evidence>
<comment type="caution">
    <text evidence="2">The sequence shown here is derived from an EMBL/GenBank/DDBJ whole genome shotgun (WGS) entry which is preliminary data.</text>
</comment>
<feature type="signal peptide" evidence="1">
    <location>
        <begin position="1"/>
        <end position="28"/>
    </location>
</feature>
<name>A0ABP6MCX9_9ACTN</name>
<proteinExistence type="predicted"/>
<protein>
    <recommendedName>
        <fullName evidence="4">Secreted protein</fullName>
    </recommendedName>
</protein>
<evidence type="ECO:0000256" key="1">
    <source>
        <dbReference type="SAM" id="SignalP"/>
    </source>
</evidence>
<evidence type="ECO:0008006" key="4">
    <source>
        <dbReference type="Google" id="ProtNLM"/>
    </source>
</evidence>
<organism evidence="2 3">
    <name type="scientific">Streptomyces rectiviolaceus</name>
    <dbReference type="NCBI Taxonomy" id="332591"/>
    <lineage>
        <taxon>Bacteria</taxon>
        <taxon>Bacillati</taxon>
        <taxon>Actinomycetota</taxon>
        <taxon>Actinomycetes</taxon>
        <taxon>Kitasatosporales</taxon>
        <taxon>Streptomycetaceae</taxon>
        <taxon>Streptomyces</taxon>
    </lineage>
</organism>